<protein>
    <submittedName>
        <fullName evidence="2">Uncharacterized protein</fullName>
    </submittedName>
</protein>
<dbReference type="AlphaFoldDB" id="A0A2S5A034"/>
<dbReference type="OrthoDB" id="6286374at2"/>
<comment type="caution">
    <text evidence="2">The sequence shown here is derived from an EMBL/GenBank/DDBJ whole genome shotgun (WGS) entry which is preliminary data.</text>
</comment>
<feature type="transmembrane region" description="Helical" evidence="1">
    <location>
        <begin position="212"/>
        <end position="230"/>
    </location>
</feature>
<keyword evidence="1" id="KW-0812">Transmembrane</keyword>
<keyword evidence="3" id="KW-1185">Reference proteome</keyword>
<dbReference type="RefSeq" id="WP_103789866.1">
    <property type="nucleotide sequence ID" value="NZ_PQVF01000010.1"/>
</dbReference>
<sequence length="395" mass="45011">MFGSVVLNVVIGLVFIYLLYSLLATVLQEIISTWLSFRAKILERAIIRMLSDSNNGNKAFWVRYYDRLRSFFALLLPPALAPKDKIVEGYKHKLSGLFYKHPLIKYLAEDTWHDKPGYITAQNFSKVIIDMLKENENGENAMDRIKKVLETGKINFKIKNNSYAEVNIDPETLVFLKGLLDDSEYNLDKFKLNLETWFNDTMERASTWYKRHIQIVLMAIGLLIAVIFNVDSIKITQKLSKDKDARNKMVELAENFQQQAQQNDLHVYKRITRDSIVIDEKLTDKADSIIIAHSTALVDEAKKLLKSDLDSANNVLSIGRGTAKCNCTATTQWAIWQCKIGCFLSRIAGYVITALALSLGAPFWYDLLNKLMQLRTGKRPEESAAATNPLTNAKK</sequence>
<reference evidence="2 3" key="1">
    <citation type="submission" date="2018-01" db="EMBL/GenBank/DDBJ databases">
        <authorList>
            <person name="Gaut B.S."/>
            <person name="Morton B.R."/>
            <person name="Clegg M.T."/>
            <person name="Duvall M.R."/>
        </authorList>
    </citation>
    <scope>NUCLEOTIDE SEQUENCE [LARGE SCALE GENOMIC DNA]</scope>
    <source>
        <strain evidence="2 3">HR-AV</strain>
    </source>
</reference>
<evidence type="ECO:0000313" key="2">
    <source>
        <dbReference type="EMBL" id="POY35592.1"/>
    </source>
</evidence>
<keyword evidence="1" id="KW-0472">Membrane</keyword>
<proteinExistence type="predicted"/>
<keyword evidence="1" id="KW-1133">Transmembrane helix</keyword>
<dbReference type="EMBL" id="PQVF01000010">
    <property type="protein sequence ID" value="POY35592.1"/>
    <property type="molecule type" value="Genomic_DNA"/>
</dbReference>
<accession>A0A2S5A034</accession>
<name>A0A2S5A034_9SPHI</name>
<evidence type="ECO:0000256" key="1">
    <source>
        <dbReference type="SAM" id="Phobius"/>
    </source>
</evidence>
<feature type="transmembrane region" description="Helical" evidence="1">
    <location>
        <begin position="347"/>
        <end position="365"/>
    </location>
</feature>
<organism evidence="2 3">
    <name type="scientific">Solitalea longa</name>
    <dbReference type="NCBI Taxonomy" id="2079460"/>
    <lineage>
        <taxon>Bacteria</taxon>
        <taxon>Pseudomonadati</taxon>
        <taxon>Bacteroidota</taxon>
        <taxon>Sphingobacteriia</taxon>
        <taxon>Sphingobacteriales</taxon>
        <taxon>Sphingobacteriaceae</taxon>
        <taxon>Solitalea</taxon>
    </lineage>
</organism>
<feature type="transmembrane region" description="Helical" evidence="1">
    <location>
        <begin position="6"/>
        <end position="27"/>
    </location>
</feature>
<gene>
    <name evidence="2" type="ORF">C3K47_14445</name>
</gene>
<dbReference type="Proteomes" id="UP000236893">
    <property type="component" value="Unassembled WGS sequence"/>
</dbReference>
<evidence type="ECO:0000313" key="3">
    <source>
        <dbReference type="Proteomes" id="UP000236893"/>
    </source>
</evidence>